<organism evidence="3 4">
    <name type="scientific">Saxophila tyrrhenica</name>
    <dbReference type="NCBI Taxonomy" id="1690608"/>
    <lineage>
        <taxon>Eukaryota</taxon>
        <taxon>Fungi</taxon>
        <taxon>Dikarya</taxon>
        <taxon>Ascomycota</taxon>
        <taxon>Pezizomycotina</taxon>
        <taxon>Dothideomycetes</taxon>
        <taxon>Dothideomycetidae</taxon>
        <taxon>Mycosphaerellales</taxon>
        <taxon>Extremaceae</taxon>
        <taxon>Saxophila</taxon>
    </lineage>
</organism>
<evidence type="ECO:0000256" key="2">
    <source>
        <dbReference type="SAM" id="SignalP"/>
    </source>
</evidence>
<dbReference type="RefSeq" id="XP_064662041.1">
    <property type="nucleotide sequence ID" value="XM_064799286.1"/>
</dbReference>
<comment type="caution">
    <text evidence="3">The sequence shown here is derived from an EMBL/GenBank/DDBJ whole genome shotgun (WGS) entry which is preliminary data.</text>
</comment>
<protein>
    <submittedName>
        <fullName evidence="3">Uncharacterized protein</fullName>
    </submittedName>
</protein>
<evidence type="ECO:0000313" key="3">
    <source>
        <dbReference type="EMBL" id="KAK5173346.1"/>
    </source>
</evidence>
<keyword evidence="1" id="KW-0175">Coiled coil</keyword>
<feature type="coiled-coil region" evidence="1">
    <location>
        <begin position="227"/>
        <end position="254"/>
    </location>
</feature>
<keyword evidence="4" id="KW-1185">Reference proteome</keyword>
<name>A0AAV9PJ62_9PEZI</name>
<evidence type="ECO:0000313" key="4">
    <source>
        <dbReference type="Proteomes" id="UP001337655"/>
    </source>
</evidence>
<dbReference type="Proteomes" id="UP001337655">
    <property type="component" value="Unassembled WGS sequence"/>
</dbReference>
<keyword evidence="2" id="KW-0732">Signal</keyword>
<feature type="chain" id="PRO_5043676147" evidence="2">
    <location>
        <begin position="18"/>
        <end position="525"/>
    </location>
</feature>
<evidence type="ECO:0000256" key="1">
    <source>
        <dbReference type="SAM" id="Coils"/>
    </source>
</evidence>
<dbReference type="EMBL" id="JAVRRT010000003">
    <property type="protein sequence ID" value="KAK5173346.1"/>
    <property type="molecule type" value="Genomic_DNA"/>
</dbReference>
<dbReference type="AlphaFoldDB" id="A0AAV9PJ62"/>
<dbReference type="GeneID" id="89923374"/>
<gene>
    <name evidence="3" type="ORF">LTR77_002027</name>
</gene>
<sequence length="525" mass="56177">MISTRLVLLGLAAFAASTPIALPQDTQEADPYKNTEFFCKLLDTDDPEAVSSVWNDGYCDESRNVCGIGSPVTMLETFTKGGKEKGWLTTLASEYLPNAGDIGAANCGTIGGECNLDVPNCDTMVGELGRPDLYLIFKAVQGFHSQLNVAQEFLTKEVINNTLLLDQIAVDFSRPPSLNTQALTAALISSAFFIVGGVAGVASVGANFAAIAAASAVGVANSLADAARQNNYAVDEAERRLDAARKREAAITNGGRGAGAMSSGTYLVGSTFSTISASQDAEGQVTTGDLSPALVDLFSGAWNKLEQIGRLALGRNDEGESFGLLPHGDPRPDGWGGETNTSPITGFYADGKTLLSSTHPSFRQTIEGAFGQFKTKVIDLAIQAGGLRIINVDLVDSEEECNDNDNAFSGYGARWVDMGDGNSFCMQFWRQAEAQDDLYEMAEPAITDMLISKYGIDLVEYYKAAYWCSKLGNDERTPDTVELPADGSIPICWYGVLANRAGIHTECQGRCDLSRQVWNIYDFDS</sequence>
<accession>A0AAV9PJ62</accession>
<proteinExistence type="predicted"/>
<reference evidence="3 4" key="1">
    <citation type="submission" date="2023-08" db="EMBL/GenBank/DDBJ databases">
        <title>Black Yeasts Isolated from many extreme environments.</title>
        <authorList>
            <person name="Coleine C."/>
            <person name="Stajich J.E."/>
            <person name="Selbmann L."/>
        </authorList>
    </citation>
    <scope>NUCLEOTIDE SEQUENCE [LARGE SCALE GENOMIC DNA]</scope>
    <source>
        <strain evidence="3 4">CCFEE 5935</strain>
    </source>
</reference>
<feature type="signal peptide" evidence="2">
    <location>
        <begin position="1"/>
        <end position="17"/>
    </location>
</feature>